<protein>
    <submittedName>
        <fullName evidence="1">Uncharacterized protein</fullName>
    </submittedName>
</protein>
<dbReference type="Proteomes" id="UP000441032">
    <property type="component" value="Unassembled WGS sequence"/>
</dbReference>
<dbReference type="RefSeq" id="WP_154206530.1">
    <property type="nucleotide sequence ID" value="NZ_WJYN01000003.1"/>
</dbReference>
<evidence type="ECO:0000313" key="1">
    <source>
        <dbReference type="EMBL" id="MRS98739.1"/>
    </source>
</evidence>
<gene>
    <name evidence="1" type="ORF">GJQ57_08725</name>
</gene>
<dbReference type="AlphaFoldDB" id="A0A7X2HLH3"/>
<accession>A0A7X2HLH3</accession>
<reference evidence="1 2" key="1">
    <citation type="submission" date="2019-11" db="EMBL/GenBank/DDBJ databases">
        <title>Phenotypic characterization of an OXA-22 and OXA-60 co-producing Ralstonia pickettii clinical strain.</title>
        <authorList>
            <person name="He F."/>
        </authorList>
    </citation>
    <scope>NUCLEOTIDE SEQUENCE [LARGE SCALE GENOMIC DNA]</scope>
    <source>
        <strain evidence="1 2">PSLESD1</strain>
    </source>
</reference>
<dbReference type="EMBL" id="WJYN01000003">
    <property type="protein sequence ID" value="MRS98739.1"/>
    <property type="molecule type" value="Genomic_DNA"/>
</dbReference>
<comment type="caution">
    <text evidence="1">The sequence shown here is derived from an EMBL/GenBank/DDBJ whole genome shotgun (WGS) entry which is preliminary data.</text>
</comment>
<sequence>MKPLTDEVKSAWQALAATADAAQRELESIVPRIADARRAFAKNPRDEAAGRNLERVEAEGAAANGRLHDAVERMKELLDLTDEELEAIDAQGKTSDDPARYHRDELTADRVATDGQADVLLAHSFEKLLSVIPASTLAEYRALRSGVPWHRETDGLLSIVKGVRPESEHPQIHRFAQAIGECRAFLANDLSYDMFAGASLIPQIARLAERIEVLSDIPGATRRIKSLWRKPSSEVDATIFELLVAAGCAVKGRSVEFLDPSGSGKTPDLRCHDPYPLVIECKRKKVLTEYEIAEELAMRNLFRNLETAAREAGMWGTFSLRLAVESQKAPVDEIVSCLIRHRLAGGSEEYGDFPWGQVAYREAAPHAPIGCHTPMYSPTMLGAVFGWNSDLPEWDGLVCRVANHEESAIDLAEEPIGLLWVNSSEQAIKKRSWGPMTTLSEAIEQIPPGEFGIPYVAYQEGARSAIADLRTFNFTDWLKQCSHPANIRVPLGRIIRLYPRPLGHGAPDFIESNVTFIPDYGDDVLPTLLPSSVVVR</sequence>
<name>A0A7X2HLH3_RALPI</name>
<organism evidence="1 2">
    <name type="scientific">Ralstonia pickettii</name>
    <name type="common">Burkholderia pickettii</name>
    <dbReference type="NCBI Taxonomy" id="329"/>
    <lineage>
        <taxon>Bacteria</taxon>
        <taxon>Pseudomonadati</taxon>
        <taxon>Pseudomonadota</taxon>
        <taxon>Betaproteobacteria</taxon>
        <taxon>Burkholderiales</taxon>
        <taxon>Burkholderiaceae</taxon>
        <taxon>Ralstonia</taxon>
    </lineage>
</organism>
<evidence type="ECO:0000313" key="2">
    <source>
        <dbReference type="Proteomes" id="UP000441032"/>
    </source>
</evidence>
<proteinExistence type="predicted"/>